<dbReference type="EMBL" id="WTPW01000243">
    <property type="protein sequence ID" value="KAF0531204.1"/>
    <property type="molecule type" value="Genomic_DNA"/>
</dbReference>
<evidence type="ECO:0000313" key="1">
    <source>
        <dbReference type="EMBL" id="KAF0531204.1"/>
    </source>
</evidence>
<name>A0A8H4ATG1_GIGMA</name>
<dbReference type="Proteomes" id="UP000439903">
    <property type="component" value="Unassembled WGS sequence"/>
</dbReference>
<organism evidence="1 2">
    <name type="scientific">Gigaspora margarita</name>
    <dbReference type="NCBI Taxonomy" id="4874"/>
    <lineage>
        <taxon>Eukaryota</taxon>
        <taxon>Fungi</taxon>
        <taxon>Fungi incertae sedis</taxon>
        <taxon>Mucoromycota</taxon>
        <taxon>Glomeromycotina</taxon>
        <taxon>Glomeromycetes</taxon>
        <taxon>Diversisporales</taxon>
        <taxon>Gigasporaceae</taxon>
        <taxon>Gigaspora</taxon>
    </lineage>
</organism>
<comment type="caution">
    <text evidence="1">The sequence shown here is derived from an EMBL/GenBank/DDBJ whole genome shotgun (WGS) entry which is preliminary data.</text>
</comment>
<keyword evidence="2" id="KW-1185">Reference proteome</keyword>
<dbReference type="AlphaFoldDB" id="A0A8H4ATG1"/>
<sequence length="91" mass="10481">MEPSNKCSRYECKCSNDQFVWKGKRHKTCKACNNIEDLPEKNSTSAMTVAENSEPEQYFKVDYLDLGDLIEHKIQELTISAQIEEVADVTY</sequence>
<proteinExistence type="predicted"/>
<evidence type="ECO:0000313" key="2">
    <source>
        <dbReference type="Proteomes" id="UP000439903"/>
    </source>
</evidence>
<reference evidence="1 2" key="1">
    <citation type="journal article" date="2019" name="Environ. Microbiol.">
        <title>At the nexus of three kingdoms: the genome of the mycorrhizal fungus Gigaspora margarita provides insights into plant, endobacterial and fungal interactions.</title>
        <authorList>
            <person name="Venice F."/>
            <person name="Ghignone S."/>
            <person name="Salvioli di Fossalunga A."/>
            <person name="Amselem J."/>
            <person name="Novero M."/>
            <person name="Xianan X."/>
            <person name="Sedzielewska Toro K."/>
            <person name="Morin E."/>
            <person name="Lipzen A."/>
            <person name="Grigoriev I.V."/>
            <person name="Henrissat B."/>
            <person name="Martin F.M."/>
            <person name="Bonfante P."/>
        </authorList>
    </citation>
    <scope>NUCLEOTIDE SEQUENCE [LARGE SCALE GENOMIC DNA]</scope>
    <source>
        <strain evidence="1 2">BEG34</strain>
    </source>
</reference>
<gene>
    <name evidence="1" type="ORF">F8M41_011904</name>
</gene>
<accession>A0A8H4ATG1</accession>
<protein>
    <submittedName>
        <fullName evidence="1">Uncharacterized protein</fullName>
    </submittedName>
</protein>